<protein>
    <submittedName>
        <fullName evidence="3">Uncharacterized protein</fullName>
    </submittedName>
</protein>
<feature type="region of interest" description="Disordered" evidence="1">
    <location>
        <begin position="54"/>
        <end position="95"/>
    </location>
</feature>
<comment type="caution">
    <text evidence="3">The sequence shown here is derived from an EMBL/GenBank/DDBJ whole genome shotgun (WGS) entry which is preliminary data.</text>
</comment>
<proteinExistence type="predicted"/>
<organism evidence="3 4">
    <name type="scientific">Tunturiibacter empetritectus</name>
    <dbReference type="NCBI Taxonomy" id="3069691"/>
    <lineage>
        <taxon>Bacteria</taxon>
        <taxon>Pseudomonadati</taxon>
        <taxon>Acidobacteriota</taxon>
        <taxon>Terriglobia</taxon>
        <taxon>Terriglobales</taxon>
        <taxon>Acidobacteriaceae</taxon>
        <taxon>Tunturiibacter</taxon>
    </lineage>
</organism>
<dbReference type="EMBL" id="JACHDY010000003">
    <property type="protein sequence ID" value="MBB5317806.1"/>
    <property type="molecule type" value="Genomic_DNA"/>
</dbReference>
<name>A0A7W8IIK5_9BACT</name>
<evidence type="ECO:0000256" key="1">
    <source>
        <dbReference type="SAM" id="MobiDB-lite"/>
    </source>
</evidence>
<feature type="compositionally biased region" description="Polar residues" evidence="1">
    <location>
        <begin position="79"/>
        <end position="95"/>
    </location>
</feature>
<evidence type="ECO:0000256" key="2">
    <source>
        <dbReference type="SAM" id="SignalP"/>
    </source>
</evidence>
<dbReference type="PROSITE" id="PS51257">
    <property type="entry name" value="PROKAR_LIPOPROTEIN"/>
    <property type="match status" value="1"/>
</dbReference>
<keyword evidence="4" id="KW-1185">Reference proteome</keyword>
<accession>A0A7W8IIK5</accession>
<evidence type="ECO:0000313" key="4">
    <source>
        <dbReference type="Proteomes" id="UP000568106"/>
    </source>
</evidence>
<gene>
    <name evidence="3" type="ORF">HDF09_002492</name>
</gene>
<feature type="signal peptide" evidence="2">
    <location>
        <begin position="1"/>
        <end position="34"/>
    </location>
</feature>
<sequence>MPSSTARRTARRLLKVASLGLAGLLAGLLSGCNATEDATPTNISSTTYTWSTHLPKSLDSVQVPPLRHSPSTRRLQGGSFHTVSQSMGPSGRNPS</sequence>
<evidence type="ECO:0000313" key="3">
    <source>
        <dbReference type="EMBL" id="MBB5317806.1"/>
    </source>
</evidence>
<dbReference type="Proteomes" id="UP000568106">
    <property type="component" value="Unassembled WGS sequence"/>
</dbReference>
<dbReference type="AlphaFoldDB" id="A0A7W8IIK5"/>
<keyword evidence="2" id="KW-0732">Signal</keyword>
<reference evidence="3" key="1">
    <citation type="submission" date="2020-08" db="EMBL/GenBank/DDBJ databases">
        <title>Genomic Encyclopedia of Type Strains, Phase IV (KMG-V): Genome sequencing to study the core and pangenomes of soil and plant-associated prokaryotes.</title>
        <authorList>
            <person name="Whitman W."/>
        </authorList>
    </citation>
    <scope>NUCLEOTIDE SEQUENCE [LARGE SCALE GENOMIC DNA]</scope>
    <source>
        <strain evidence="3">M8UP27</strain>
    </source>
</reference>
<feature type="chain" id="PRO_5031171733" evidence="2">
    <location>
        <begin position="35"/>
        <end position="95"/>
    </location>
</feature>